<dbReference type="OrthoDB" id="440553at2759"/>
<evidence type="ECO:0000256" key="2">
    <source>
        <dbReference type="ARBA" id="ARBA00022692"/>
    </source>
</evidence>
<keyword evidence="3 5" id="KW-1133">Transmembrane helix</keyword>
<comment type="caution">
    <text evidence="6">The sequence shown here is derived from an EMBL/GenBank/DDBJ whole genome shotgun (WGS) entry which is preliminary data.</text>
</comment>
<dbReference type="GO" id="GO:0005886">
    <property type="term" value="C:plasma membrane"/>
    <property type="evidence" value="ECO:0007669"/>
    <property type="project" value="TreeGrafter"/>
</dbReference>
<dbReference type="GeneID" id="70137783"/>
<dbReference type="RefSeq" id="XP_045956015.1">
    <property type="nucleotide sequence ID" value="XM_046108892.1"/>
</dbReference>
<dbReference type="Gene3D" id="1.20.1250.20">
    <property type="entry name" value="MFS general substrate transporter like domains"/>
    <property type="match status" value="1"/>
</dbReference>
<keyword evidence="7" id="KW-1185">Reference proteome</keyword>
<evidence type="ECO:0000256" key="5">
    <source>
        <dbReference type="SAM" id="Phobius"/>
    </source>
</evidence>
<protein>
    <submittedName>
        <fullName evidence="6">Uncharacterized protein</fullName>
    </submittedName>
</protein>
<evidence type="ECO:0000313" key="7">
    <source>
        <dbReference type="Proteomes" id="UP000758603"/>
    </source>
</evidence>
<feature type="transmembrane region" description="Helical" evidence="5">
    <location>
        <begin position="516"/>
        <end position="537"/>
    </location>
</feature>
<dbReference type="AlphaFoldDB" id="A0A9P8ZW47"/>
<evidence type="ECO:0000313" key="6">
    <source>
        <dbReference type="EMBL" id="KAH6651737.1"/>
    </source>
</evidence>
<dbReference type="PANTHER" id="PTHR23502:SF151">
    <property type="entry name" value="MAJOR FACILITATOR SUPERFAMILY (MFS) PROFILE DOMAIN-CONTAINING PROTEIN"/>
    <property type="match status" value="1"/>
</dbReference>
<dbReference type="SUPFAM" id="SSF103473">
    <property type="entry name" value="MFS general substrate transporter"/>
    <property type="match status" value="2"/>
</dbReference>
<evidence type="ECO:0000256" key="3">
    <source>
        <dbReference type="ARBA" id="ARBA00022989"/>
    </source>
</evidence>
<comment type="subcellular location">
    <subcellularLocation>
        <location evidence="1">Membrane</location>
        <topology evidence="1">Multi-pass membrane protein</topology>
    </subcellularLocation>
</comment>
<evidence type="ECO:0000256" key="4">
    <source>
        <dbReference type="ARBA" id="ARBA00023136"/>
    </source>
</evidence>
<keyword evidence="2 5" id="KW-0812">Transmembrane</keyword>
<feature type="transmembrane region" description="Helical" evidence="5">
    <location>
        <begin position="118"/>
        <end position="139"/>
    </location>
</feature>
<proteinExistence type="predicted"/>
<organism evidence="6 7">
    <name type="scientific">Truncatella angustata</name>
    <dbReference type="NCBI Taxonomy" id="152316"/>
    <lineage>
        <taxon>Eukaryota</taxon>
        <taxon>Fungi</taxon>
        <taxon>Dikarya</taxon>
        <taxon>Ascomycota</taxon>
        <taxon>Pezizomycotina</taxon>
        <taxon>Sordariomycetes</taxon>
        <taxon>Xylariomycetidae</taxon>
        <taxon>Amphisphaeriales</taxon>
        <taxon>Sporocadaceae</taxon>
        <taxon>Truncatella</taxon>
    </lineage>
</organism>
<name>A0A9P8ZW47_9PEZI</name>
<dbReference type="Proteomes" id="UP000758603">
    <property type="component" value="Unassembled WGS sequence"/>
</dbReference>
<gene>
    <name evidence="6" type="ORF">BKA67DRAFT_680044</name>
</gene>
<reference evidence="6" key="1">
    <citation type="journal article" date="2021" name="Nat. Commun.">
        <title>Genetic determinants of endophytism in the Arabidopsis root mycobiome.</title>
        <authorList>
            <person name="Mesny F."/>
            <person name="Miyauchi S."/>
            <person name="Thiergart T."/>
            <person name="Pickel B."/>
            <person name="Atanasova L."/>
            <person name="Karlsson M."/>
            <person name="Huettel B."/>
            <person name="Barry K.W."/>
            <person name="Haridas S."/>
            <person name="Chen C."/>
            <person name="Bauer D."/>
            <person name="Andreopoulos W."/>
            <person name="Pangilinan J."/>
            <person name="LaButti K."/>
            <person name="Riley R."/>
            <person name="Lipzen A."/>
            <person name="Clum A."/>
            <person name="Drula E."/>
            <person name="Henrissat B."/>
            <person name="Kohler A."/>
            <person name="Grigoriev I.V."/>
            <person name="Martin F.M."/>
            <person name="Hacquard S."/>
        </authorList>
    </citation>
    <scope>NUCLEOTIDE SEQUENCE</scope>
    <source>
        <strain evidence="6">MPI-SDFR-AT-0073</strain>
    </source>
</reference>
<keyword evidence="4 5" id="KW-0472">Membrane</keyword>
<feature type="transmembrane region" description="Helical" evidence="5">
    <location>
        <begin position="151"/>
        <end position="176"/>
    </location>
</feature>
<dbReference type="InterPro" id="IPR011701">
    <property type="entry name" value="MFS"/>
</dbReference>
<dbReference type="Gene3D" id="1.20.1720.10">
    <property type="entry name" value="Multidrug resistance protein D"/>
    <property type="match status" value="1"/>
</dbReference>
<dbReference type="InterPro" id="IPR036259">
    <property type="entry name" value="MFS_trans_sf"/>
</dbReference>
<dbReference type="Pfam" id="PF07690">
    <property type="entry name" value="MFS_1"/>
    <property type="match status" value="1"/>
</dbReference>
<evidence type="ECO:0000256" key="1">
    <source>
        <dbReference type="ARBA" id="ARBA00004141"/>
    </source>
</evidence>
<dbReference type="EMBL" id="JAGPXC010000006">
    <property type="protein sequence ID" value="KAH6651737.1"/>
    <property type="molecule type" value="Genomic_DNA"/>
</dbReference>
<accession>A0A9P8ZW47</accession>
<sequence length="556" mass="60608">MRQLLEKYTDEYEGFQMENVTTQPPKIAVGVTGYLLDSSAYYLTPSECKHGRDPKLENPVAEASAPNKLATAPYTTLGRTQRRCLTYLQGILCLVSSLSATIYFPLVPLLASQYNTSLQAVNLTITLYTIFQGLALSFWSPLSDHPGRRPVIFLSYFGVYTAASMGLSVSSGSYAALSSLRALQSIGGSAVLSTSYGVVADVSTHARERQSGAVTRTGDRRRGHICNRRAGLVLPDLDHLGWNLLPAHWLDVARDQQNGGRQRFGGCCWYLEDIVQKRGHGTSEKNQRVSDPHGGVSLHLCAQSTQAVVRGKIVIPNPFASLLIVLSRNNALILFLAASPYSVWHLVQTSIPFIYGRESGGYGFSDVNVGLCCLTGGVGVITGGFVAGQMMDYNYKAVTHRAGLPVNRQIGDSMKSFPIEEARSRWSIAKLFVSVGALVGYGWTVQQDIHPSVPLLLQFYIGAKCTVLHQSCSALLVDIHPDRPSTAAASNNFVRCALSAAAVAALQPLVDVLNRGWFFTMVGLLDRGLCIIAVVVLRTWGQQWRNRKVTESTLMD</sequence>
<dbReference type="PANTHER" id="PTHR23502">
    <property type="entry name" value="MAJOR FACILITATOR SUPERFAMILY"/>
    <property type="match status" value="1"/>
</dbReference>
<feature type="transmembrane region" description="Helical" evidence="5">
    <location>
        <begin position="84"/>
        <end position="106"/>
    </location>
</feature>
<dbReference type="GO" id="GO:0022857">
    <property type="term" value="F:transmembrane transporter activity"/>
    <property type="evidence" value="ECO:0007669"/>
    <property type="project" value="InterPro"/>
</dbReference>